<dbReference type="InterPro" id="IPR036874">
    <property type="entry name" value="Carbonic_anhydrase_sf"/>
</dbReference>
<evidence type="ECO:0000313" key="1">
    <source>
        <dbReference type="EMBL" id="MBB5198279.1"/>
    </source>
</evidence>
<proteinExistence type="predicted"/>
<dbReference type="EMBL" id="JACHHQ010000001">
    <property type="protein sequence ID" value="MBB5198279.1"/>
    <property type="molecule type" value="Genomic_DNA"/>
</dbReference>
<dbReference type="GO" id="GO:0004089">
    <property type="term" value="F:carbonate dehydratase activity"/>
    <property type="evidence" value="ECO:0007669"/>
    <property type="project" value="InterPro"/>
</dbReference>
<dbReference type="Gene3D" id="3.40.1050.10">
    <property type="entry name" value="Carbonic anhydrase"/>
    <property type="match status" value="1"/>
</dbReference>
<dbReference type="Proteomes" id="UP000571084">
    <property type="component" value="Unassembled WGS sequence"/>
</dbReference>
<dbReference type="AlphaFoldDB" id="A0A840RP31"/>
<name>A0A840RP31_9BURK</name>
<evidence type="ECO:0000313" key="2">
    <source>
        <dbReference type="Proteomes" id="UP000571084"/>
    </source>
</evidence>
<comment type="caution">
    <text evidence="1">The sequence shown here is derived from an EMBL/GenBank/DDBJ whole genome shotgun (WGS) entry which is preliminary data.</text>
</comment>
<dbReference type="SUPFAM" id="SSF53056">
    <property type="entry name" value="beta-carbonic anhydrase, cab"/>
    <property type="match status" value="1"/>
</dbReference>
<organism evidence="1 2">
    <name type="scientific">Glaciimonas immobilis</name>
    <dbReference type="NCBI Taxonomy" id="728004"/>
    <lineage>
        <taxon>Bacteria</taxon>
        <taxon>Pseudomonadati</taxon>
        <taxon>Pseudomonadota</taxon>
        <taxon>Betaproteobacteria</taxon>
        <taxon>Burkholderiales</taxon>
        <taxon>Oxalobacteraceae</taxon>
        <taxon>Glaciimonas</taxon>
    </lineage>
</organism>
<keyword evidence="2" id="KW-1185">Reference proteome</keyword>
<protein>
    <submittedName>
        <fullName evidence="1">Carbonic anhydrase</fullName>
    </submittedName>
</protein>
<sequence length="87" mass="9366">MLAKILTPSVRKVLGQKGNLLDIAIRQNVIDNVKKLSLSSTILSEAVEQKKLMIVGGVYKLASGKVELVKGVSAATKIDHFMSTTTK</sequence>
<dbReference type="GO" id="GO:0008270">
    <property type="term" value="F:zinc ion binding"/>
    <property type="evidence" value="ECO:0007669"/>
    <property type="project" value="InterPro"/>
</dbReference>
<accession>A0A840RP31</accession>
<reference evidence="1 2" key="1">
    <citation type="submission" date="2020-08" db="EMBL/GenBank/DDBJ databases">
        <title>Genomic Encyclopedia of Type Strains, Phase IV (KMG-IV): sequencing the most valuable type-strain genomes for metagenomic binning, comparative biology and taxonomic classification.</title>
        <authorList>
            <person name="Goeker M."/>
        </authorList>
    </citation>
    <scope>NUCLEOTIDE SEQUENCE [LARGE SCALE GENOMIC DNA]</scope>
    <source>
        <strain evidence="1 2">DSM 23240</strain>
    </source>
</reference>
<gene>
    <name evidence="1" type="ORF">HNR39_000089</name>
</gene>